<evidence type="ECO:0000313" key="8">
    <source>
        <dbReference type="Proteomes" id="UP000182045"/>
    </source>
</evidence>
<dbReference type="Proteomes" id="UP000182045">
    <property type="component" value="Unassembled WGS sequence"/>
</dbReference>
<reference evidence="7 8" key="1">
    <citation type="submission" date="2016-01" db="EMBL/GenBank/DDBJ databases">
        <authorList>
            <person name="Varghese N."/>
        </authorList>
    </citation>
    <scope>NUCLEOTIDE SEQUENCE [LARGE SCALE GENOMIC DNA]</scope>
    <source>
        <strain evidence="7 8">HL-91</strain>
    </source>
</reference>
<dbReference type="Pfam" id="PF02954">
    <property type="entry name" value="HTH_8"/>
    <property type="match status" value="1"/>
</dbReference>
<evidence type="ECO:0000259" key="6">
    <source>
        <dbReference type="PROSITE" id="PS50110"/>
    </source>
</evidence>
<proteinExistence type="predicted"/>
<dbReference type="PROSITE" id="PS50110">
    <property type="entry name" value="RESPONSE_REGULATORY"/>
    <property type="match status" value="1"/>
</dbReference>
<dbReference type="InterPro" id="IPR002078">
    <property type="entry name" value="Sigma_54_int"/>
</dbReference>
<evidence type="ECO:0000256" key="2">
    <source>
        <dbReference type="ARBA" id="ARBA00022840"/>
    </source>
</evidence>
<dbReference type="PRINTS" id="PR01590">
    <property type="entry name" value="HTHFIS"/>
</dbReference>
<feature type="domain" description="Sigma-54 factor interaction" evidence="5">
    <location>
        <begin position="137"/>
        <end position="340"/>
    </location>
</feature>
<keyword evidence="1" id="KW-0547">Nucleotide-binding</keyword>
<dbReference type="InterPro" id="IPR001789">
    <property type="entry name" value="Sig_transdc_resp-reg_receiver"/>
</dbReference>
<dbReference type="InterPro" id="IPR011006">
    <property type="entry name" value="CheY-like_superfamily"/>
</dbReference>
<evidence type="ECO:0000256" key="1">
    <source>
        <dbReference type="ARBA" id="ARBA00022741"/>
    </source>
</evidence>
<dbReference type="Pfam" id="PF00158">
    <property type="entry name" value="Sigma54_activat"/>
    <property type="match status" value="1"/>
</dbReference>
<name>A0ABP2BRT0_9RHOB</name>
<keyword evidence="2" id="KW-0067">ATP-binding</keyword>
<dbReference type="EMBL" id="FBYC01000003">
    <property type="protein sequence ID" value="CUX79995.1"/>
    <property type="molecule type" value="Genomic_DNA"/>
</dbReference>
<dbReference type="Gene3D" id="1.10.8.60">
    <property type="match status" value="1"/>
</dbReference>
<keyword evidence="3" id="KW-0902">Two-component regulatory system</keyword>
<dbReference type="PANTHER" id="PTHR32071">
    <property type="entry name" value="TRANSCRIPTIONAL REGULATORY PROTEIN"/>
    <property type="match status" value="1"/>
</dbReference>
<keyword evidence="7" id="KW-0238">DNA-binding</keyword>
<dbReference type="RefSeq" id="WP_072244920.1">
    <property type="nucleotide sequence ID" value="NZ_FBYC01000003.1"/>
</dbReference>
<dbReference type="CDD" id="cd00009">
    <property type="entry name" value="AAA"/>
    <property type="match status" value="1"/>
</dbReference>
<feature type="modified residue" description="4-aspartylphosphate" evidence="4">
    <location>
        <position position="57"/>
    </location>
</feature>
<dbReference type="Pfam" id="PF00072">
    <property type="entry name" value="Response_reg"/>
    <property type="match status" value="1"/>
</dbReference>
<dbReference type="InterPro" id="IPR009057">
    <property type="entry name" value="Homeodomain-like_sf"/>
</dbReference>
<feature type="domain" description="Response regulatory" evidence="6">
    <location>
        <begin position="6"/>
        <end position="122"/>
    </location>
</feature>
<dbReference type="Gene3D" id="1.10.10.60">
    <property type="entry name" value="Homeodomain-like"/>
    <property type="match status" value="1"/>
</dbReference>
<dbReference type="PROSITE" id="PS50045">
    <property type="entry name" value="SIGMA54_INTERACT_4"/>
    <property type="match status" value="1"/>
</dbReference>
<dbReference type="SUPFAM" id="SSF46689">
    <property type="entry name" value="Homeodomain-like"/>
    <property type="match status" value="1"/>
</dbReference>
<comment type="caution">
    <text evidence="7">The sequence shown here is derived from an EMBL/GenBank/DDBJ whole genome shotgun (WGS) entry which is preliminary data.</text>
</comment>
<dbReference type="SMART" id="SM00448">
    <property type="entry name" value="REC"/>
    <property type="match status" value="1"/>
</dbReference>
<organism evidence="7 8">
    <name type="scientific">Roseibaca calidilacus</name>
    <dbReference type="NCBI Taxonomy" id="1666912"/>
    <lineage>
        <taxon>Bacteria</taxon>
        <taxon>Pseudomonadati</taxon>
        <taxon>Pseudomonadota</taxon>
        <taxon>Alphaproteobacteria</taxon>
        <taxon>Rhodobacterales</taxon>
        <taxon>Paracoccaceae</taxon>
        <taxon>Roseinatronobacter</taxon>
    </lineage>
</organism>
<sequence>MLKDRYIVLVEDDEIMGGSLLQRLELEGAEVLWLKQMVRALGAIRTPKKPIDAVICDIGLPDGSGEELFSTLLRTGAPPPFLFITGQGGIGQAVRLIKSGAADYVTKPFEMSVFLERLSLLVENREKPFRDDDFPPVMGVSVAARRVEALIAKAATESQPALIRGGPGTGKDLVARRIHDLSDRSAAPFVSVNLARETHSEAALFGPASGFDAVGEGTLFINAVSKMPVQVQTRLLKRLDQDFDGRLIAACGNDLEGLIEQGSFNSELFYRLARIEIPIPPLGTRPEDAVWLLQQLFRKLAPRHAPGLVGIGALCEEAVRSHDWPGGGRDLRARLLRGLAMATGPLLQPSDLFPERLAGPDEMMSLAQAREAAEKAQIIAALDRTDGQIGEAAKLLRIARTTLWEKMQKLGLSGS</sequence>
<dbReference type="InterPro" id="IPR002197">
    <property type="entry name" value="HTH_Fis"/>
</dbReference>
<keyword evidence="8" id="KW-1185">Reference proteome</keyword>
<dbReference type="Gene3D" id="3.40.50.2300">
    <property type="match status" value="1"/>
</dbReference>
<dbReference type="Gene3D" id="3.40.50.300">
    <property type="entry name" value="P-loop containing nucleotide triphosphate hydrolases"/>
    <property type="match status" value="1"/>
</dbReference>
<keyword evidence="4" id="KW-0597">Phosphoprotein</keyword>
<protein>
    <submittedName>
        <fullName evidence="7">DNA-binding transcriptional response regulator, NtrC family, contains REC, AAA-type ATPase, and a Fis-type DNA-binding domains</fullName>
    </submittedName>
</protein>
<evidence type="ECO:0000313" key="7">
    <source>
        <dbReference type="EMBL" id="CUX79995.1"/>
    </source>
</evidence>
<evidence type="ECO:0000256" key="3">
    <source>
        <dbReference type="ARBA" id="ARBA00023012"/>
    </source>
</evidence>
<dbReference type="InterPro" id="IPR027417">
    <property type="entry name" value="P-loop_NTPase"/>
</dbReference>
<accession>A0ABP2BRT0</accession>
<dbReference type="SUPFAM" id="SSF52172">
    <property type="entry name" value="CheY-like"/>
    <property type="match status" value="1"/>
</dbReference>
<evidence type="ECO:0000259" key="5">
    <source>
        <dbReference type="PROSITE" id="PS50045"/>
    </source>
</evidence>
<dbReference type="SUPFAM" id="SSF52540">
    <property type="entry name" value="P-loop containing nucleoside triphosphate hydrolases"/>
    <property type="match status" value="1"/>
</dbReference>
<dbReference type="GO" id="GO:0003677">
    <property type="term" value="F:DNA binding"/>
    <property type="evidence" value="ECO:0007669"/>
    <property type="project" value="UniProtKB-KW"/>
</dbReference>
<evidence type="ECO:0000256" key="4">
    <source>
        <dbReference type="PROSITE-ProRule" id="PRU00169"/>
    </source>
</evidence>
<gene>
    <name evidence="7" type="ORF">Ga0058931_0693</name>
</gene>